<dbReference type="Proteomes" id="UP000516160">
    <property type="component" value="Chromosome"/>
</dbReference>
<feature type="binding site" evidence="14">
    <location>
        <position position="330"/>
    </location>
    <ligand>
        <name>S-adenosyl-L-methionine</name>
        <dbReference type="ChEBI" id="CHEBI:59789"/>
    </ligand>
</feature>
<evidence type="ECO:0000256" key="7">
    <source>
        <dbReference type="ARBA" id="ARBA00022603"/>
    </source>
</evidence>
<evidence type="ECO:0000256" key="3">
    <source>
        <dbReference type="ARBA" id="ARBA00007494"/>
    </source>
</evidence>
<gene>
    <name evidence="16" type="primary">rsmB</name>
    <name evidence="16" type="ORF">HYG86_16995</name>
</gene>
<accession>A0A7G9WCD4</accession>
<dbReference type="NCBIfam" id="NF011494">
    <property type="entry name" value="PRK14902.1"/>
    <property type="match status" value="1"/>
</dbReference>
<dbReference type="NCBIfam" id="TIGR00563">
    <property type="entry name" value="rsmB"/>
    <property type="match status" value="1"/>
</dbReference>
<dbReference type="GO" id="GO:0003723">
    <property type="term" value="F:RNA binding"/>
    <property type="evidence" value="ECO:0007669"/>
    <property type="project" value="UniProtKB-UniRule"/>
</dbReference>
<dbReference type="InterPro" id="IPR001678">
    <property type="entry name" value="MeTrfase_RsmB-F_NOP2_dom"/>
</dbReference>
<comment type="function">
    <text evidence="1">Specifically methylates the cytosine at position 967 (m5C967) of 16S rRNA.</text>
</comment>
<dbReference type="EC" id="2.1.1.176" evidence="4"/>
<dbReference type="InterPro" id="IPR006027">
    <property type="entry name" value="NusB_RsmB_TIM44"/>
</dbReference>
<dbReference type="AlphaFoldDB" id="A0A7G9WCD4"/>
<evidence type="ECO:0000256" key="1">
    <source>
        <dbReference type="ARBA" id="ARBA00002724"/>
    </source>
</evidence>
<dbReference type="InterPro" id="IPR054728">
    <property type="entry name" value="RsmB-like_ferredoxin"/>
</dbReference>
<reference evidence="16 17" key="1">
    <citation type="submission" date="2020-07" db="EMBL/GenBank/DDBJ databases">
        <title>Alkalicella. sp. LB2 genome.</title>
        <authorList>
            <person name="Postec A."/>
            <person name="Quemeneur M."/>
        </authorList>
    </citation>
    <scope>NUCLEOTIDE SEQUENCE [LARGE SCALE GENOMIC DNA]</scope>
    <source>
        <strain evidence="16 17">LB2</strain>
    </source>
</reference>
<dbReference type="EMBL" id="CP058559">
    <property type="protein sequence ID" value="QNO16346.1"/>
    <property type="molecule type" value="Genomic_DNA"/>
</dbReference>
<evidence type="ECO:0000256" key="12">
    <source>
        <dbReference type="ARBA" id="ARBA00031088"/>
    </source>
</evidence>
<comment type="subcellular location">
    <subcellularLocation>
        <location evidence="2">Cytoplasm</location>
    </subcellularLocation>
</comment>
<dbReference type="InterPro" id="IPR049560">
    <property type="entry name" value="MeTrfase_RsmB-F_NOP2_cat"/>
</dbReference>
<evidence type="ECO:0000256" key="10">
    <source>
        <dbReference type="ARBA" id="ARBA00022884"/>
    </source>
</evidence>
<dbReference type="Pfam" id="PF22458">
    <property type="entry name" value="RsmF-B_ferredox"/>
    <property type="match status" value="1"/>
</dbReference>
<dbReference type="Gene3D" id="3.40.50.150">
    <property type="entry name" value="Vaccinia Virus protein VP39"/>
    <property type="match status" value="1"/>
</dbReference>
<keyword evidence="9 14" id="KW-0949">S-adenosyl-L-methionine</keyword>
<dbReference type="Pfam" id="PF01189">
    <property type="entry name" value="Methyltr_RsmB-F"/>
    <property type="match status" value="1"/>
</dbReference>
<evidence type="ECO:0000256" key="11">
    <source>
        <dbReference type="ARBA" id="ARBA00030399"/>
    </source>
</evidence>
<evidence type="ECO:0000256" key="8">
    <source>
        <dbReference type="ARBA" id="ARBA00022679"/>
    </source>
</evidence>
<dbReference type="PROSITE" id="PS01153">
    <property type="entry name" value="NOL1_NOP2_SUN"/>
    <property type="match status" value="1"/>
</dbReference>
<evidence type="ECO:0000256" key="5">
    <source>
        <dbReference type="ARBA" id="ARBA00022490"/>
    </source>
</evidence>
<feature type="domain" description="SAM-dependent MTase RsmB/NOP-type" evidence="15">
    <location>
        <begin position="167"/>
        <end position="432"/>
    </location>
</feature>
<feature type="binding site" evidence="14">
    <location>
        <position position="284"/>
    </location>
    <ligand>
        <name>S-adenosyl-L-methionine</name>
        <dbReference type="ChEBI" id="CHEBI:59789"/>
    </ligand>
</feature>
<dbReference type="SUPFAM" id="SSF48013">
    <property type="entry name" value="NusB-like"/>
    <property type="match status" value="1"/>
</dbReference>
<dbReference type="PROSITE" id="PS51686">
    <property type="entry name" value="SAM_MT_RSMB_NOP"/>
    <property type="match status" value="1"/>
</dbReference>
<dbReference type="FunFam" id="3.40.50.150:FF:000022">
    <property type="entry name" value="Ribosomal RNA small subunit methyltransferase B"/>
    <property type="match status" value="1"/>
</dbReference>
<dbReference type="PANTHER" id="PTHR22807:SF53">
    <property type="entry name" value="RIBOSOMAL RNA SMALL SUBUNIT METHYLTRANSFERASE B-RELATED"/>
    <property type="match status" value="1"/>
</dbReference>
<dbReference type="InterPro" id="IPR035926">
    <property type="entry name" value="NusB-like_sf"/>
</dbReference>
<keyword evidence="5" id="KW-0963">Cytoplasm</keyword>
<dbReference type="GO" id="GO:0006355">
    <property type="term" value="P:regulation of DNA-templated transcription"/>
    <property type="evidence" value="ECO:0007669"/>
    <property type="project" value="InterPro"/>
</dbReference>
<organism evidence="16 17">
    <name type="scientific">Alkalicella caledoniensis</name>
    <dbReference type="NCBI Taxonomy" id="2731377"/>
    <lineage>
        <taxon>Bacteria</taxon>
        <taxon>Bacillati</taxon>
        <taxon>Bacillota</taxon>
        <taxon>Clostridia</taxon>
        <taxon>Eubacteriales</taxon>
        <taxon>Proteinivoracaceae</taxon>
        <taxon>Alkalicella</taxon>
    </lineage>
</organism>
<keyword evidence="6" id="KW-0698">rRNA processing</keyword>
<dbReference type="Pfam" id="PF01029">
    <property type="entry name" value="NusB"/>
    <property type="match status" value="1"/>
</dbReference>
<evidence type="ECO:0000256" key="9">
    <source>
        <dbReference type="ARBA" id="ARBA00022691"/>
    </source>
</evidence>
<comment type="similarity">
    <text evidence="3 14">Belongs to the class I-like SAM-binding methyltransferase superfamily. RsmB/NOP family.</text>
</comment>
<dbReference type="GO" id="GO:0005737">
    <property type="term" value="C:cytoplasm"/>
    <property type="evidence" value="ECO:0007669"/>
    <property type="project" value="UniProtKB-SubCell"/>
</dbReference>
<dbReference type="InterPro" id="IPR023267">
    <property type="entry name" value="RCMT"/>
</dbReference>
<dbReference type="InterPro" id="IPR018314">
    <property type="entry name" value="RsmB/NOL1/NOP2-like_CS"/>
</dbReference>
<feature type="binding site" evidence="14">
    <location>
        <begin position="260"/>
        <end position="266"/>
    </location>
    <ligand>
        <name>S-adenosyl-L-methionine</name>
        <dbReference type="ChEBI" id="CHEBI:59789"/>
    </ligand>
</feature>
<evidence type="ECO:0000256" key="14">
    <source>
        <dbReference type="PROSITE-ProRule" id="PRU01023"/>
    </source>
</evidence>
<sequence length="432" mass="49098">MNIRSYCLEALIKVDKDKAFSNLVVKEYLDKYSFSSEDKGYFTNVVYGVITHKKYLNFLLSKYVKRPHKQQYWLKNLLMMSTYEIYFLSTPHFAITSEAVNIAKKRGGGAKGSFVNGVLRSIIRDKGKVIIPTDDNIKYLSLKYSLEEWMIEEFEGIFTDSTELEEFCASLNNKLPLTLRVNTLKTTKEELTQTLTKMGVEANDSPFVKDAVVLQKHVPVKTLKPLLDEGLCVVQDQGSILVAEILDPRPDPDERVLDMCAAPGGKSTHMAQLMDNKGMITSCDIHEHKLKLIEDLALRLGVSNIEAKKIDGTHAQEIFEKEYFDKILLDAPCSGLGVITNKPDIKWNKSIEDISEIAKIQKKLINNAATLLKPNGVLVYSTCTVTKQENEDIIASFLKENDKFRLDTQRRLYPHRNNCHGFYIAKLIREGE</sequence>
<keyword evidence="8 14" id="KW-0808">Transferase</keyword>
<evidence type="ECO:0000313" key="16">
    <source>
        <dbReference type="EMBL" id="QNO16346.1"/>
    </source>
</evidence>
<dbReference type="GO" id="GO:0008649">
    <property type="term" value="F:rRNA methyltransferase activity"/>
    <property type="evidence" value="ECO:0007669"/>
    <property type="project" value="InterPro"/>
</dbReference>
<evidence type="ECO:0000256" key="6">
    <source>
        <dbReference type="ARBA" id="ARBA00022552"/>
    </source>
</evidence>
<feature type="binding site" evidence="14">
    <location>
        <position position="311"/>
    </location>
    <ligand>
        <name>S-adenosyl-L-methionine</name>
        <dbReference type="ChEBI" id="CHEBI:59789"/>
    </ligand>
</feature>
<keyword evidence="17" id="KW-1185">Reference proteome</keyword>
<keyword evidence="10 14" id="KW-0694">RNA-binding</keyword>
<evidence type="ECO:0000313" key="17">
    <source>
        <dbReference type="Proteomes" id="UP000516160"/>
    </source>
</evidence>
<dbReference type="CDD" id="cd02440">
    <property type="entry name" value="AdoMet_MTases"/>
    <property type="match status" value="1"/>
</dbReference>
<protein>
    <recommendedName>
        <fullName evidence="4">16S rRNA (cytosine(967)-C(5))-methyltransferase</fullName>
        <ecNumber evidence="4">2.1.1.176</ecNumber>
    </recommendedName>
    <alternativeName>
        <fullName evidence="11">16S rRNA m5C967 methyltransferase</fullName>
    </alternativeName>
    <alternativeName>
        <fullName evidence="12">rRNA (cytosine-C(5)-)-methyltransferase RsmB</fullName>
    </alternativeName>
</protein>
<dbReference type="KEGG" id="acae:HYG86_16995"/>
<dbReference type="Gene3D" id="1.10.940.10">
    <property type="entry name" value="NusB-like"/>
    <property type="match status" value="1"/>
</dbReference>
<proteinExistence type="inferred from homology"/>
<dbReference type="PANTHER" id="PTHR22807">
    <property type="entry name" value="NOP2 YEAST -RELATED NOL1/NOP2/FMU SUN DOMAIN-CONTAINING"/>
    <property type="match status" value="1"/>
</dbReference>
<dbReference type="RefSeq" id="WP_213166738.1">
    <property type="nucleotide sequence ID" value="NZ_CP058559.1"/>
</dbReference>
<evidence type="ECO:0000256" key="13">
    <source>
        <dbReference type="ARBA" id="ARBA00047283"/>
    </source>
</evidence>
<keyword evidence="7 14" id="KW-0489">Methyltransferase</keyword>
<name>A0A7G9WCD4_ALKCA</name>
<feature type="active site" description="Nucleophile" evidence="14">
    <location>
        <position position="383"/>
    </location>
</feature>
<dbReference type="InterPro" id="IPR029063">
    <property type="entry name" value="SAM-dependent_MTases_sf"/>
</dbReference>
<dbReference type="PRINTS" id="PR02008">
    <property type="entry name" value="RCMTFAMILY"/>
</dbReference>
<evidence type="ECO:0000256" key="2">
    <source>
        <dbReference type="ARBA" id="ARBA00004496"/>
    </source>
</evidence>
<dbReference type="SUPFAM" id="SSF53335">
    <property type="entry name" value="S-adenosyl-L-methionine-dependent methyltransferases"/>
    <property type="match status" value="1"/>
</dbReference>
<comment type="catalytic activity">
    <reaction evidence="13">
        <text>cytidine(967) in 16S rRNA + S-adenosyl-L-methionine = 5-methylcytidine(967) in 16S rRNA + S-adenosyl-L-homocysteine + H(+)</text>
        <dbReference type="Rhea" id="RHEA:42748"/>
        <dbReference type="Rhea" id="RHEA-COMP:10219"/>
        <dbReference type="Rhea" id="RHEA-COMP:10220"/>
        <dbReference type="ChEBI" id="CHEBI:15378"/>
        <dbReference type="ChEBI" id="CHEBI:57856"/>
        <dbReference type="ChEBI" id="CHEBI:59789"/>
        <dbReference type="ChEBI" id="CHEBI:74483"/>
        <dbReference type="ChEBI" id="CHEBI:82748"/>
        <dbReference type="EC" id="2.1.1.176"/>
    </reaction>
</comment>
<dbReference type="InterPro" id="IPR004573">
    <property type="entry name" value="rRNA_ssu_MeTfrase_B"/>
</dbReference>
<evidence type="ECO:0000259" key="15">
    <source>
        <dbReference type="PROSITE" id="PS51686"/>
    </source>
</evidence>
<evidence type="ECO:0000256" key="4">
    <source>
        <dbReference type="ARBA" id="ARBA00012140"/>
    </source>
</evidence>